<dbReference type="InterPro" id="IPR015919">
    <property type="entry name" value="Cadherin-like_sf"/>
</dbReference>
<evidence type="ECO:0000313" key="4">
    <source>
        <dbReference type="EMBL" id="KAJ3432745.1"/>
    </source>
</evidence>
<evidence type="ECO:0000256" key="2">
    <source>
        <dbReference type="SAM" id="SignalP"/>
    </source>
</evidence>
<protein>
    <recommendedName>
        <fullName evidence="3">Dystroglycan-type cadherin-like domain-containing protein</fullName>
    </recommendedName>
</protein>
<keyword evidence="1" id="KW-0812">Transmembrane</keyword>
<dbReference type="SMART" id="SM00736">
    <property type="entry name" value="CADG"/>
    <property type="match status" value="1"/>
</dbReference>
<proteinExistence type="predicted"/>
<dbReference type="InterPro" id="IPR006644">
    <property type="entry name" value="Cadg"/>
</dbReference>
<dbReference type="GO" id="GO:0005509">
    <property type="term" value="F:calcium ion binding"/>
    <property type="evidence" value="ECO:0007669"/>
    <property type="project" value="InterPro"/>
</dbReference>
<feature type="signal peptide" evidence="2">
    <location>
        <begin position="1"/>
        <end position="20"/>
    </location>
</feature>
<dbReference type="AlphaFoldDB" id="A0AAV7YXV9"/>
<comment type="caution">
    <text evidence="4">The sequence shown here is derived from an EMBL/GenBank/DDBJ whole genome shotgun (WGS) entry which is preliminary data.</text>
</comment>
<dbReference type="Pfam" id="PF05345">
    <property type="entry name" value="He_PIG"/>
    <property type="match status" value="1"/>
</dbReference>
<feature type="transmembrane region" description="Helical" evidence="1">
    <location>
        <begin position="576"/>
        <end position="597"/>
    </location>
</feature>
<evidence type="ECO:0000259" key="3">
    <source>
        <dbReference type="SMART" id="SM00736"/>
    </source>
</evidence>
<dbReference type="EMBL" id="JANTQA010000047">
    <property type="protein sequence ID" value="KAJ3432745.1"/>
    <property type="molecule type" value="Genomic_DNA"/>
</dbReference>
<keyword evidence="1" id="KW-0472">Membrane</keyword>
<reference evidence="4" key="1">
    <citation type="submission" date="2022-08" db="EMBL/GenBank/DDBJ databases">
        <title>Novel sulphate-reducing endosymbionts in the free-living metamonad Anaeramoeba.</title>
        <authorList>
            <person name="Jerlstrom-Hultqvist J."/>
            <person name="Cepicka I."/>
            <person name="Gallot-Lavallee L."/>
            <person name="Salas-Leiva D."/>
            <person name="Curtis B.A."/>
            <person name="Zahonova K."/>
            <person name="Pipaliya S."/>
            <person name="Dacks J."/>
            <person name="Roger A.J."/>
        </authorList>
    </citation>
    <scope>NUCLEOTIDE SEQUENCE</scope>
    <source>
        <strain evidence="4">Busselton2</strain>
    </source>
</reference>
<keyword evidence="1" id="KW-1133">Transmembrane helix</keyword>
<dbReference type="Proteomes" id="UP001146793">
    <property type="component" value="Unassembled WGS sequence"/>
</dbReference>
<dbReference type="SUPFAM" id="SSF49313">
    <property type="entry name" value="Cadherin-like"/>
    <property type="match status" value="1"/>
</dbReference>
<name>A0AAV7YXV9_9EUKA</name>
<dbReference type="Gene3D" id="2.60.40.10">
    <property type="entry name" value="Immunoglobulins"/>
    <property type="match status" value="1"/>
</dbReference>
<dbReference type="InterPro" id="IPR013783">
    <property type="entry name" value="Ig-like_fold"/>
</dbReference>
<evidence type="ECO:0000313" key="5">
    <source>
        <dbReference type="Proteomes" id="UP001146793"/>
    </source>
</evidence>
<feature type="chain" id="PRO_5043417632" description="Dystroglycan-type cadherin-like domain-containing protein" evidence="2">
    <location>
        <begin position="21"/>
        <end position="642"/>
    </location>
</feature>
<accession>A0AAV7YXV9</accession>
<keyword evidence="2" id="KW-0732">Signal</keyword>
<organism evidence="4 5">
    <name type="scientific">Anaeramoeba flamelloides</name>
    <dbReference type="NCBI Taxonomy" id="1746091"/>
    <lineage>
        <taxon>Eukaryota</taxon>
        <taxon>Metamonada</taxon>
        <taxon>Anaeramoebidae</taxon>
        <taxon>Anaeramoeba</taxon>
    </lineage>
</organism>
<dbReference type="GO" id="GO:0016020">
    <property type="term" value="C:membrane"/>
    <property type="evidence" value="ECO:0007669"/>
    <property type="project" value="InterPro"/>
</dbReference>
<evidence type="ECO:0000256" key="1">
    <source>
        <dbReference type="SAM" id="Phobius"/>
    </source>
</evidence>
<feature type="domain" description="Dystroglycan-type cadherin-like" evidence="3">
    <location>
        <begin position="473"/>
        <end position="570"/>
    </location>
</feature>
<sequence length="642" mass="72970">MKIILLCFLLQIIFPTLICCKLCPILEKTDKILTSNSHSHDNLHIQQLEDDKYCLIHSSYDRSKELVSVYGYIITSEPKVLVGPVVLVSGNNLSPHHYESAVLNGSARIVLTWEAKIGNVLRVTFQVFDYALKNTTDQIRVHNPPSANFTDYSSSILSIGSGELFVLSWAFQDLLGSDYILYYDIFDSKGKSALKAGPNVLSNSTNNEHLSQKNYLVDQSKFLITWNTRSLVDVQNATILFQIIGNDGSPFGKQQAINDQDETLHIHTKIQMFSSLSRFLIVWACQKNVSSNYQIYGKYYSYTSKPIGKKFTIQNKNSEDQLYPQVLPLSTQSKWILSWSQYSNQNRFDIYAQLFENLDTPIGSAFLVNNYTDQDQVQSELILFKNDTFLVIWKSFGQDSDLNGIYGQYYQQHGQKIGLEFRINQKTGGSQEGLSYFSVSNEKVLLSWITKDQANVDSQNNICLQRRMLSELKPKSAMPKLQYTGNTAFSYIFSDSIFNENHHAVKYKSQLQSLQPLPDWLKFDPDVKQLFGTPPNTAQNLSLIIKATNNCGFSSVSNFNLVINKKSSKKSSFPSWKTVIGILIPIVLVITSVVITYRTFKFPKSKTSYQKISSLEQYEMTTTTFSSSSEDRLMSQINDNDL</sequence>
<gene>
    <name evidence="4" type="ORF">M0812_21688</name>
</gene>